<evidence type="ECO:0000313" key="1">
    <source>
        <dbReference type="EMBL" id="QEL19319.1"/>
    </source>
</evidence>
<evidence type="ECO:0000313" key="2">
    <source>
        <dbReference type="Proteomes" id="UP000324974"/>
    </source>
</evidence>
<gene>
    <name evidence="1" type="ORF">PX52LOC_06387</name>
</gene>
<dbReference type="EMBL" id="CP042425">
    <property type="protein sequence ID" value="QEL19319.1"/>
    <property type="molecule type" value="Genomic_DNA"/>
</dbReference>
<proteinExistence type="predicted"/>
<dbReference type="Gene3D" id="3.40.1440.10">
    <property type="entry name" value="GIY-YIG endonuclease"/>
    <property type="match status" value="1"/>
</dbReference>
<keyword evidence="2" id="KW-1185">Reference proteome</keyword>
<organism evidence="1 2">
    <name type="scientific">Limnoglobus roseus</name>
    <dbReference type="NCBI Taxonomy" id="2598579"/>
    <lineage>
        <taxon>Bacteria</taxon>
        <taxon>Pseudomonadati</taxon>
        <taxon>Planctomycetota</taxon>
        <taxon>Planctomycetia</taxon>
        <taxon>Gemmatales</taxon>
        <taxon>Gemmataceae</taxon>
        <taxon>Limnoglobus</taxon>
    </lineage>
</organism>
<dbReference type="AlphaFoldDB" id="A0A5C1AIQ4"/>
<dbReference type="InterPro" id="IPR035901">
    <property type="entry name" value="GIY-YIG_endonuc_sf"/>
</dbReference>
<name>A0A5C1AIQ4_9BACT</name>
<dbReference type="KEGG" id="lrs:PX52LOC_06387"/>
<dbReference type="Proteomes" id="UP000324974">
    <property type="component" value="Chromosome"/>
</dbReference>
<reference evidence="2" key="1">
    <citation type="submission" date="2019-08" db="EMBL/GenBank/DDBJ databases">
        <title>Limnoglobus roseus gen. nov., sp. nov., a novel freshwater planctomycete with a giant genome from the family Gemmataceae.</title>
        <authorList>
            <person name="Kulichevskaya I.S."/>
            <person name="Naumoff D.G."/>
            <person name="Miroshnikov K."/>
            <person name="Ivanova A."/>
            <person name="Philippov D.A."/>
            <person name="Hakobyan A."/>
            <person name="Rijpstra I.C."/>
            <person name="Sinninghe Damste J.S."/>
            <person name="Liesack W."/>
            <person name="Dedysh S.N."/>
        </authorList>
    </citation>
    <scope>NUCLEOTIDE SEQUENCE [LARGE SCALE GENOMIC DNA]</scope>
    <source>
        <strain evidence="2">PX52</strain>
    </source>
</reference>
<protein>
    <submittedName>
        <fullName evidence="1">Uncharacterized protein</fullName>
    </submittedName>
</protein>
<sequence length="96" mass="11334">MYHLRKGTHVNKEMQSDYASYGEGAFVFDEIKYTSAYMAEIKLIRKYAKTHLLYNINGLGFSTKGINKDRMKAHWERKFRHDAQSRARKANSDHNF</sequence>
<accession>A0A5C1AIQ4</accession>